<feature type="transmembrane region" description="Helical" evidence="8">
    <location>
        <begin position="143"/>
        <end position="162"/>
    </location>
</feature>
<dbReference type="FunFam" id="1.20.1250.20:FF:000011">
    <property type="entry name" value="MFS multidrug transporter, putative"/>
    <property type="match status" value="1"/>
</dbReference>
<dbReference type="STRING" id="60169.A0A1V6NQJ9"/>
<feature type="transmembrane region" description="Helical" evidence="8">
    <location>
        <begin position="479"/>
        <end position="503"/>
    </location>
</feature>
<evidence type="ECO:0000256" key="6">
    <source>
        <dbReference type="ARBA" id="ARBA00023136"/>
    </source>
</evidence>
<dbReference type="Gene3D" id="3.30.70.1020">
    <property type="entry name" value="Trehalose-6-phosphate phosphatase related protein, domain 2"/>
    <property type="match status" value="1"/>
</dbReference>
<dbReference type="Gene3D" id="1.20.1250.20">
    <property type="entry name" value="MFS general substrate transporter like domains"/>
    <property type="match status" value="1"/>
</dbReference>
<comment type="similarity">
    <text evidence="2">In the N-terminal section; belongs to the glycosyltransferase 20 family.</text>
</comment>
<feature type="transmembrane region" description="Helical" evidence="8">
    <location>
        <begin position="76"/>
        <end position="102"/>
    </location>
</feature>
<dbReference type="SUPFAM" id="SSF53756">
    <property type="entry name" value="UDP-Glycosyltransferase/glycogen phosphorylase"/>
    <property type="match status" value="1"/>
</dbReference>
<dbReference type="GO" id="GO:0016020">
    <property type="term" value="C:membrane"/>
    <property type="evidence" value="ECO:0007669"/>
    <property type="project" value="UniProtKB-SubCell"/>
</dbReference>
<dbReference type="Gene3D" id="3.40.50.2000">
    <property type="entry name" value="Glycogen Phosphorylase B"/>
    <property type="match status" value="2"/>
</dbReference>
<feature type="region of interest" description="Disordered" evidence="7">
    <location>
        <begin position="594"/>
        <end position="632"/>
    </location>
</feature>
<evidence type="ECO:0000256" key="1">
    <source>
        <dbReference type="ARBA" id="ARBA00004141"/>
    </source>
</evidence>
<feature type="domain" description="Major facilitator superfamily (MFS) profile" evidence="9">
    <location>
        <begin position="76"/>
        <end position="512"/>
    </location>
</feature>
<dbReference type="Pfam" id="PF00982">
    <property type="entry name" value="Glyco_transf_20"/>
    <property type="match status" value="1"/>
</dbReference>
<dbReference type="PROSITE" id="PS50850">
    <property type="entry name" value="MFS"/>
    <property type="match status" value="1"/>
</dbReference>
<feature type="transmembrane region" description="Helical" evidence="8">
    <location>
        <begin position="346"/>
        <end position="366"/>
    </location>
</feature>
<dbReference type="Pfam" id="PF07690">
    <property type="entry name" value="MFS_1"/>
    <property type="match status" value="1"/>
</dbReference>
<feature type="region of interest" description="Disordered" evidence="7">
    <location>
        <begin position="19"/>
        <end position="46"/>
    </location>
</feature>
<dbReference type="Gene3D" id="3.40.50.1000">
    <property type="entry name" value="HAD superfamily/HAD-like"/>
    <property type="match status" value="1"/>
</dbReference>
<dbReference type="PANTHER" id="PTHR10788">
    <property type="entry name" value="TREHALOSE-6-PHOSPHATE SYNTHASE"/>
    <property type="match status" value="1"/>
</dbReference>
<evidence type="ECO:0000256" key="5">
    <source>
        <dbReference type="ARBA" id="ARBA00022989"/>
    </source>
</evidence>
<keyword evidence="6 8" id="KW-0472">Membrane</keyword>
<dbReference type="OrthoDB" id="755951at2759"/>
<name>A0A1V6NQJ9_PENPO</name>
<evidence type="ECO:0000256" key="8">
    <source>
        <dbReference type="SAM" id="Phobius"/>
    </source>
</evidence>
<feature type="transmembrane region" description="Helical" evidence="8">
    <location>
        <begin position="202"/>
        <end position="225"/>
    </location>
</feature>
<dbReference type="InterPro" id="IPR036412">
    <property type="entry name" value="HAD-like_sf"/>
</dbReference>
<dbReference type="CDD" id="cd17323">
    <property type="entry name" value="MFS_Tpo1_MDR_like"/>
    <property type="match status" value="1"/>
</dbReference>
<dbReference type="GO" id="GO:0005992">
    <property type="term" value="P:trehalose biosynthetic process"/>
    <property type="evidence" value="ECO:0007669"/>
    <property type="project" value="InterPro"/>
</dbReference>
<dbReference type="GO" id="GO:0004805">
    <property type="term" value="F:trehalose-phosphatase activity"/>
    <property type="evidence" value="ECO:0007669"/>
    <property type="project" value="TreeGrafter"/>
</dbReference>
<reference evidence="11" key="1">
    <citation type="journal article" date="2017" name="Nat. Microbiol.">
        <title>Global analysis of biosynthetic gene clusters reveals vast potential of secondary metabolite production in Penicillium species.</title>
        <authorList>
            <person name="Nielsen J.C."/>
            <person name="Grijseels S."/>
            <person name="Prigent S."/>
            <person name="Ji B."/>
            <person name="Dainat J."/>
            <person name="Nielsen K.F."/>
            <person name="Frisvad J.C."/>
            <person name="Workman M."/>
            <person name="Nielsen J."/>
        </authorList>
    </citation>
    <scope>NUCLEOTIDE SEQUENCE [LARGE SCALE GENOMIC DNA]</scope>
    <source>
        <strain evidence="11">IBT 4502</strain>
    </source>
</reference>
<dbReference type="InterPro" id="IPR036259">
    <property type="entry name" value="MFS_trans_sf"/>
</dbReference>
<dbReference type="Pfam" id="PF02358">
    <property type="entry name" value="Trehalose_PPase"/>
    <property type="match status" value="1"/>
</dbReference>
<feature type="transmembrane region" description="Helical" evidence="8">
    <location>
        <begin position="387"/>
        <end position="406"/>
    </location>
</feature>
<dbReference type="InterPro" id="IPR003337">
    <property type="entry name" value="Trehalose_PPase"/>
</dbReference>
<dbReference type="SUPFAM" id="SSF56784">
    <property type="entry name" value="HAD-like"/>
    <property type="match status" value="1"/>
</dbReference>
<keyword evidence="5 8" id="KW-1133">Transmembrane helix</keyword>
<organism evidence="10 11">
    <name type="scientific">Penicillium polonicum</name>
    <dbReference type="NCBI Taxonomy" id="60169"/>
    <lineage>
        <taxon>Eukaryota</taxon>
        <taxon>Fungi</taxon>
        <taxon>Dikarya</taxon>
        <taxon>Ascomycota</taxon>
        <taxon>Pezizomycotina</taxon>
        <taxon>Eurotiomycetes</taxon>
        <taxon>Eurotiomycetidae</taxon>
        <taxon>Eurotiales</taxon>
        <taxon>Aspergillaceae</taxon>
        <taxon>Penicillium</taxon>
    </lineage>
</organism>
<dbReference type="FunFam" id="3.30.70.1020:FF:000001">
    <property type="entry name" value="Alpha,alpha-trehalose-phosphate synthase [UDP-forming] 1"/>
    <property type="match status" value="1"/>
</dbReference>
<comment type="subcellular location">
    <subcellularLocation>
        <location evidence="1">Membrane</location>
        <topology evidence="1">Multi-pass membrane protein</topology>
    </subcellularLocation>
</comment>
<dbReference type="EMBL" id="MDYM01000004">
    <property type="protein sequence ID" value="OQD67028.1"/>
    <property type="molecule type" value="Genomic_DNA"/>
</dbReference>
<comment type="caution">
    <text evidence="10">The sequence shown here is derived from an EMBL/GenBank/DDBJ whole genome shotgun (WGS) entry which is preliminary data.</text>
</comment>
<dbReference type="GO" id="GO:0022857">
    <property type="term" value="F:transmembrane transporter activity"/>
    <property type="evidence" value="ECO:0007669"/>
    <property type="project" value="InterPro"/>
</dbReference>
<evidence type="ECO:0000313" key="11">
    <source>
        <dbReference type="Proteomes" id="UP000191408"/>
    </source>
</evidence>
<keyword evidence="11" id="KW-1185">Reference proteome</keyword>
<evidence type="ECO:0000256" key="4">
    <source>
        <dbReference type="ARBA" id="ARBA00022692"/>
    </source>
</evidence>
<dbReference type="GO" id="GO:0003825">
    <property type="term" value="F:alpha,alpha-trehalose-phosphate synthase (UDP-forming) activity"/>
    <property type="evidence" value="ECO:0007669"/>
    <property type="project" value="TreeGrafter"/>
</dbReference>
<dbReference type="CDD" id="cd03788">
    <property type="entry name" value="GT20_TPS"/>
    <property type="match status" value="1"/>
</dbReference>
<dbReference type="GO" id="GO:0005946">
    <property type="term" value="C:alpha,alpha-trehalose-phosphate synthase complex (UDP-forming)"/>
    <property type="evidence" value="ECO:0007669"/>
    <property type="project" value="TreeGrafter"/>
</dbReference>
<dbReference type="GO" id="GO:0005829">
    <property type="term" value="C:cytosol"/>
    <property type="evidence" value="ECO:0007669"/>
    <property type="project" value="TreeGrafter"/>
</dbReference>
<feature type="transmembrane region" description="Helical" evidence="8">
    <location>
        <begin position="231"/>
        <end position="251"/>
    </location>
</feature>
<sequence>MNLKTILQRLKSAKDYIDTSKYTQTEAPTEKSAGSPIEGRELEDGSVQPEKVLVSWDGEDDPENPKNWTPLRKWKAIFAMSSFVFMSPLSSTIVAPALPAIASDLNITQPAVEQMVLSIFLLGFACGPLVASPLSEIYGRVRVVQTWNFLYIVFNVACGGARTKEAIIILRFVAGLCGSATLGIGGGTLSDLFRARDRGKAVAIYSWSPILAPLVGAIMGSFISQNTTWKWTFYASSLLSVVIQLSGLIFLEETYPPLLLRRKKARQAKGTGANNLYTEYDYLDEGRVKVLSTNLFRPFKLLATQPIIQVLALYNAYLYGNIYILYADFIDLWTDVYGESIEIAGLNYISIAIGSAIAAECCTLINDRIYRTLSKRNGGQGAPEFRIPIMLPATLFLSAGMFWYGWTAEKRMHWIMPNIGASIFVAGALSCTISVNAYVIDTYGQYSASGLAAVSTIRCLAGFTFPMFAPYMYSSLGYGWGGSILGFIALGIGLPAAVLLGLYGKFLRSKSPFLPYTIDFQVTEPKHGHHGSLSSHANVDGPGSIAGRPFDTHCPTRPIGCLSLTPGATTEDETIFKGYTSRLADEIPIANDRLWHGPSEPRAIPWGHSRRFNQPQSKATDPPTPSISMRRDLSLDGSQDKWGMKYYNGTRTSISNADWVVKAAEQGHGGLQNAIHAAEKSNSLKDKTWVGTLGMPTDSLTDPTRADIAETLQDVYDSLTVFVSDNEFEGHYTHFCRAVLWPALHYQMQESPRRTEYDGYSWVQYLKLNKAFAETIIKHWKPGDRIWVHDYHLLLLPGLLRERLPQAEIGFFLHTPFPSSEIFRCLTPREELLDGLLGADLIGFQTEEYCNHFLHSCSRLRRLEVSANQVHLNDRYVSVVNSPLGIDPMSLYILRQSTEVKGWIHSIGHKYQGQHLIVARDRSDAPGGIKQKLLAYELFLGTYPEWREQVVLVQVMSSASEIPELEVQISKIAMRINATYSTITHQPLVLVRQDISHFQFIALLSVAHIFMATNLREGMNLTSHDFIHCQDGQLASQKHGSLILSEFVGSASIFRGHKLLVNPWDYQQCAGAIKSALEMTPAERNLNWNFLLKCKSPYTALKWYMGLQDALTKAYEIQQIHQTNHLSPLSPNDLKRSYLAARSRMFFLEDGAIFGPAFGIEESLPSNEACATLQTLIDDPKNILYVISNRSTKQLQEAFEKLPHKLGFIVENGCFLQEPESDPWIPFVPESAMKWRPGIKKMMEYFHERTEGSRIEERRCSLTFHYDSALDREVAARQASELADQINGARGRADFHVVREAKSVKVEPPHAALGNGRVATYILDHLPNIKYPEFLFAAGRSRSGEALFRWANELAVAPVASRFDKSELGKTLHVTTVTTSTHATEARSVLPPDYSLLDVLGELSSFTSNGEETK</sequence>
<gene>
    <name evidence="10" type="ORF">PENPOL_c004G00596</name>
</gene>
<dbReference type="PANTHER" id="PTHR10788:SF15">
    <property type="entry name" value="TREHALOSE SYNTHASE COMPLEX REGULATORY SUBUNIT TPS3-RELATED"/>
    <property type="match status" value="1"/>
</dbReference>
<dbReference type="InterPro" id="IPR001830">
    <property type="entry name" value="Glyco_trans_20"/>
</dbReference>
<feature type="transmembrane region" description="Helical" evidence="8">
    <location>
        <begin position="168"/>
        <end position="190"/>
    </location>
</feature>
<dbReference type="InterPro" id="IPR023214">
    <property type="entry name" value="HAD_sf"/>
</dbReference>
<dbReference type="Proteomes" id="UP000191408">
    <property type="component" value="Unassembled WGS sequence"/>
</dbReference>
<feature type="transmembrane region" description="Helical" evidence="8">
    <location>
        <begin position="114"/>
        <end position="131"/>
    </location>
</feature>
<accession>A0A1V6NQJ9</accession>
<dbReference type="SUPFAM" id="SSF103473">
    <property type="entry name" value="MFS general substrate transporter"/>
    <property type="match status" value="1"/>
</dbReference>
<evidence type="ECO:0000256" key="7">
    <source>
        <dbReference type="SAM" id="MobiDB-lite"/>
    </source>
</evidence>
<protein>
    <recommendedName>
        <fullName evidence="9">Major facilitator superfamily (MFS) profile domain-containing protein</fullName>
    </recommendedName>
</protein>
<evidence type="ECO:0000256" key="3">
    <source>
        <dbReference type="ARBA" id="ARBA00022553"/>
    </source>
</evidence>
<keyword evidence="4 8" id="KW-0812">Transmembrane</keyword>
<feature type="transmembrane region" description="Helical" evidence="8">
    <location>
        <begin position="418"/>
        <end position="439"/>
    </location>
</feature>
<proteinExistence type="inferred from homology"/>
<evidence type="ECO:0000259" key="9">
    <source>
        <dbReference type="PROSITE" id="PS50850"/>
    </source>
</evidence>
<dbReference type="InterPro" id="IPR020846">
    <property type="entry name" value="MFS_dom"/>
</dbReference>
<feature type="transmembrane region" description="Helical" evidence="8">
    <location>
        <begin position="307"/>
        <end position="326"/>
    </location>
</feature>
<evidence type="ECO:0000256" key="2">
    <source>
        <dbReference type="ARBA" id="ARBA00005409"/>
    </source>
</evidence>
<evidence type="ECO:0000313" key="10">
    <source>
        <dbReference type="EMBL" id="OQD67028.1"/>
    </source>
</evidence>
<dbReference type="InterPro" id="IPR011701">
    <property type="entry name" value="MFS"/>
</dbReference>
<keyword evidence="3" id="KW-0597">Phosphoprotein</keyword>
<dbReference type="FunFam" id="3.40.50.2000:FF:000099">
    <property type="entry name" value="Alpha,alpha-trehalose phosphate synthase subunit, putative"/>
    <property type="match status" value="1"/>
</dbReference>